<proteinExistence type="predicted"/>
<reference evidence="1" key="1">
    <citation type="journal article" date="2016" name="Mol. Biol. Evol.">
        <title>Comparative Genomics of Early-Diverging Mushroom-Forming Fungi Provides Insights into the Origins of Lignocellulose Decay Capabilities.</title>
        <authorList>
            <person name="Nagy L.G."/>
            <person name="Riley R."/>
            <person name="Tritt A."/>
            <person name="Adam C."/>
            <person name="Daum C."/>
            <person name="Floudas D."/>
            <person name="Sun H."/>
            <person name="Yadav J.S."/>
            <person name="Pangilinan J."/>
            <person name="Larsson K.H."/>
            <person name="Matsuura K."/>
            <person name="Barry K."/>
            <person name="Labutti K."/>
            <person name="Kuo R."/>
            <person name="Ohm R.A."/>
            <person name="Bhattacharya S.S."/>
            <person name="Shirouzu T."/>
            <person name="Yoshinaga Y."/>
            <person name="Martin F.M."/>
            <person name="Grigoriev I.V."/>
            <person name="Hibbett D.S."/>
        </authorList>
    </citation>
    <scope>NUCLEOTIDE SEQUENCE [LARGE SCALE GENOMIC DNA]</scope>
    <source>
        <strain evidence="1">CBS 109695</strain>
    </source>
</reference>
<dbReference type="EMBL" id="KV417500">
    <property type="protein sequence ID" value="KZP29194.1"/>
    <property type="molecule type" value="Genomic_DNA"/>
</dbReference>
<gene>
    <name evidence="1" type="ORF">FIBSPDRAFT_727851</name>
</gene>
<protein>
    <submittedName>
        <fullName evidence="1">Uncharacterized protein</fullName>
    </submittedName>
</protein>
<dbReference type="AlphaFoldDB" id="A0A166S9S3"/>
<organism evidence="1">
    <name type="scientific">Athelia psychrophila</name>
    <dbReference type="NCBI Taxonomy" id="1759441"/>
    <lineage>
        <taxon>Eukaryota</taxon>
        <taxon>Fungi</taxon>
        <taxon>Dikarya</taxon>
        <taxon>Basidiomycota</taxon>
        <taxon>Agaricomycotina</taxon>
        <taxon>Agaricomycetes</taxon>
        <taxon>Agaricomycetidae</taxon>
        <taxon>Atheliales</taxon>
        <taxon>Atheliaceae</taxon>
        <taxon>Athelia</taxon>
    </lineage>
</organism>
<evidence type="ECO:0000313" key="1">
    <source>
        <dbReference type="EMBL" id="KZP29194.1"/>
    </source>
</evidence>
<feature type="non-terminal residue" evidence="1">
    <location>
        <position position="1"/>
    </location>
</feature>
<dbReference type="OrthoDB" id="431454at2759"/>
<accession>A0A166S9S3</accession>
<sequence length="85" mass="9599">DRLDAAQCSQSLGNILRPQGNYSEATAILMDTRAQFVEIRNHMGAAECSHPWALFLSTRRTIPKRKACCCTSGNSRWTTYSTYRL</sequence>
<name>A0A166S9S3_9AGAM</name>